<sequence length="156" mass="16289">MPDPVVVSVPVVAPVSASDPVVASEPAAPASRPASSTLCIDPTNHEDMSPHQSALQSHVLSALTTNSVPLSSPSLHLSDSRVTSPELTRTELESSANIEANCDNSPSSDPIGEGTPTLVVTTTLLEATLPSTVTVIQMTDRSLLYENQAYLSLRTT</sequence>
<comment type="caution">
    <text evidence="2">The sequence shown here is derived from an EMBL/GenBank/DDBJ whole genome shotgun (WGS) entry which is preliminary data.</text>
</comment>
<feature type="compositionally biased region" description="Low complexity" evidence="1">
    <location>
        <begin position="13"/>
        <end position="36"/>
    </location>
</feature>
<organism evidence="2 3">
    <name type="scientific">Pleurotus eryngii</name>
    <name type="common">Boletus of the steppes</name>
    <dbReference type="NCBI Taxonomy" id="5323"/>
    <lineage>
        <taxon>Eukaryota</taxon>
        <taxon>Fungi</taxon>
        <taxon>Dikarya</taxon>
        <taxon>Basidiomycota</taxon>
        <taxon>Agaricomycotina</taxon>
        <taxon>Agaricomycetes</taxon>
        <taxon>Agaricomycetidae</taxon>
        <taxon>Agaricales</taxon>
        <taxon>Pleurotineae</taxon>
        <taxon>Pleurotaceae</taxon>
        <taxon>Pleurotus</taxon>
    </lineage>
</organism>
<proteinExistence type="predicted"/>
<evidence type="ECO:0000256" key="1">
    <source>
        <dbReference type="SAM" id="MobiDB-lite"/>
    </source>
</evidence>
<dbReference type="Proteomes" id="UP000807025">
    <property type="component" value="Unassembled WGS sequence"/>
</dbReference>
<feature type="region of interest" description="Disordered" evidence="1">
    <location>
        <begin position="13"/>
        <end position="55"/>
    </location>
</feature>
<accession>A0A9P5ZKC1</accession>
<name>A0A9P5ZKC1_PLEER</name>
<protein>
    <submittedName>
        <fullName evidence="2">Uncharacterized protein</fullName>
    </submittedName>
</protein>
<dbReference type="AlphaFoldDB" id="A0A9P5ZKC1"/>
<feature type="region of interest" description="Disordered" evidence="1">
    <location>
        <begin position="70"/>
        <end position="114"/>
    </location>
</feature>
<dbReference type="EMBL" id="MU154741">
    <property type="protein sequence ID" value="KAF9487919.1"/>
    <property type="molecule type" value="Genomic_DNA"/>
</dbReference>
<evidence type="ECO:0000313" key="2">
    <source>
        <dbReference type="EMBL" id="KAF9487919.1"/>
    </source>
</evidence>
<reference evidence="2" key="1">
    <citation type="submission" date="2020-11" db="EMBL/GenBank/DDBJ databases">
        <authorList>
            <consortium name="DOE Joint Genome Institute"/>
            <person name="Ahrendt S."/>
            <person name="Riley R."/>
            <person name="Andreopoulos W."/>
            <person name="Labutti K."/>
            <person name="Pangilinan J."/>
            <person name="Ruiz-Duenas F.J."/>
            <person name="Barrasa J.M."/>
            <person name="Sanchez-Garcia M."/>
            <person name="Camarero S."/>
            <person name="Miyauchi S."/>
            <person name="Serrano A."/>
            <person name="Linde D."/>
            <person name="Babiker R."/>
            <person name="Drula E."/>
            <person name="Ayuso-Fernandez I."/>
            <person name="Pacheco R."/>
            <person name="Padilla G."/>
            <person name="Ferreira P."/>
            <person name="Barriuso J."/>
            <person name="Kellner H."/>
            <person name="Castanera R."/>
            <person name="Alfaro M."/>
            <person name="Ramirez L."/>
            <person name="Pisabarro A.G."/>
            <person name="Kuo A."/>
            <person name="Tritt A."/>
            <person name="Lipzen A."/>
            <person name="He G."/>
            <person name="Yan M."/>
            <person name="Ng V."/>
            <person name="Cullen D."/>
            <person name="Martin F."/>
            <person name="Rosso M.-N."/>
            <person name="Henrissat B."/>
            <person name="Hibbett D."/>
            <person name="Martinez A.T."/>
            <person name="Grigoriev I.V."/>
        </authorList>
    </citation>
    <scope>NUCLEOTIDE SEQUENCE</scope>
    <source>
        <strain evidence="2">ATCC 90797</strain>
    </source>
</reference>
<keyword evidence="3" id="KW-1185">Reference proteome</keyword>
<gene>
    <name evidence="2" type="ORF">BDN71DRAFT_1513498</name>
</gene>
<evidence type="ECO:0000313" key="3">
    <source>
        <dbReference type="Proteomes" id="UP000807025"/>
    </source>
</evidence>
<feature type="compositionally biased region" description="Polar residues" evidence="1">
    <location>
        <begin position="81"/>
        <end position="108"/>
    </location>
</feature>